<dbReference type="GO" id="GO:0016787">
    <property type="term" value="F:hydrolase activity"/>
    <property type="evidence" value="ECO:0007669"/>
    <property type="project" value="UniProtKB-KW"/>
</dbReference>
<dbReference type="RefSeq" id="WP_004800739.1">
    <property type="nucleotide sequence ID" value="NZ_CABKNA010000001.1"/>
</dbReference>
<dbReference type="Proteomes" id="UP000753219">
    <property type="component" value="Unassembled WGS sequence"/>
</dbReference>
<dbReference type="InterPro" id="IPR029058">
    <property type="entry name" value="AB_hydrolase_fold"/>
</dbReference>
<accession>A0A415PRF4</accession>
<feature type="domain" description="AB hydrolase-1" evidence="1">
    <location>
        <begin position="5"/>
        <end position="193"/>
    </location>
</feature>
<evidence type="ECO:0000259" key="1">
    <source>
        <dbReference type="Pfam" id="PF12697"/>
    </source>
</evidence>
<dbReference type="EMBL" id="JAGZMZ010000010">
    <property type="protein sequence ID" value="MBS4884131.1"/>
    <property type="molecule type" value="Genomic_DNA"/>
</dbReference>
<comment type="caution">
    <text evidence="3">The sequence shown here is derived from an EMBL/GenBank/DDBJ whole genome shotgun (WGS) entry which is preliminary data.</text>
</comment>
<protein>
    <submittedName>
        <fullName evidence="3">Alpha/beta hydrolase</fullName>
    </submittedName>
</protein>
<dbReference type="Gene3D" id="3.40.50.1820">
    <property type="entry name" value="alpha/beta hydrolase"/>
    <property type="match status" value="1"/>
</dbReference>
<organism evidence="3 4">
    <name type="scientific">Amedibacillus dolichus</name>
    <dbReference type="NCBI Taxonomy" id="31971"/>
    <lineage>
        <taxon>Bacteria</taxon>
        <taxon>Bacillati</taxon>
        <taxon>Bacillota</taxon>
        <taxon>Erysipelotrichia</taxon>
        <taxon>Erysipelotrichales</taxon>
        <taxon>Erysipelotrichaceae</taxon>
        <taxon>Amedibacillus</taxon>
    </lineage>
</organism>
<proteinExistence type="predicted"/>
<evidence type="ECO:0000313" key="4">
    <source>
        <dbReference type="Proteomes" id="UP000284868"/>
    </source>
</evidence>
<reference evidence="2" key="2">
    <citation type="submission" date="2021-02" db="EMBL/GenBank/DDBJ databases">
        <title>Infant gut strain persistence is associated with maternal origin, phylogeny, and functional potential including surface adhesion and iron acquisition.</title>
        <authorList>
            <person name="Lou Y.C."/>
        </authorList>
    </citation>
    <scope>NUCLEOTIDE SEQUENCE</scope>
    <source>
        <strain evidence="2">L3_108_103G1_dasL3_108_103G1_concoct_2</strain>
    </source>
</reference>
<dbReference type="Pfam" id="PF12697">
    <property type="entry name" value="Abhydrolase_6"/>
    <property type="match status" value="1"/>
</dbReference>
<gene>
    <name evidence="3" type="ORF">DWZ83_00260</name>
    <name evidence="2" type="ORF">KHZ85_05130</name>
</gene>
<evidence type="ECO:0000313" key="3">
    <source>
        <dbReference type="EMBL" id="RHM15349.1"/>
    </source>
</evidence>
<dbReference type="AlphaFoldDB" id="A0A415PRF4"/>
<sequence>MKAMFLHGLGQDSSVWKQVLDNIDNHTDALCPDLSTWLMNKQTCYLSLYQELERQCAKLPKPMDLCGISLGGILAMQYAIEHKDEVHSLVLIATQYTMPKGLLKLQNILFHFMPRAAFTSMGFQKKDFIQLCKSMIDLDFCDSLAMLTCPILIVCGEKDRANKKAAIQLQARIPHAKLVIIADVGHEVNVDAPIELGKEIKDFYEEVRSKERSDTICI</sequence>
<name>A0A415PRF4_9FIRM</name>
<keyword evidence="4" id="KW-1185">Reference proteome</keyword>
<evidence type="ECO:0000313" key="2">
    <source>
        <dbReference type="EMBL" id="MBS4884131.1"/>
    </source>
</evidence>
<dbReference type="SUPFAM" id="SSF53474">
    <property type="entry name" value="alpha/beta-Hydrolases"/>
    <property type="match status" value="1"/>
</dbReference>
<dbReference type="PANTHER" id="PTHR43798">
    <property type="entry name" value="MONOACYLGLYCEROL LIPASE"/>
    <property type="match status" value="1"/>
</dbReference>
<dbReference type="Proteomes" id="UP000284868">
    <property type="component" value="Unassembled WGS sequence"/>
</dbReference>
<dbReference type="OrthoDB" id="9775557at2"/>
<dbReference type="InterPro" id="IPR000073">
    <property type="entry name" value="AB_hydrolase_1"/>
</dbReference>
<dbReference type="InterPro" id="IPR050266">
    <property type="entry name" value="AB_hydrolase_sf"/>
</dbReference>
<keyword evidence="3" id="KW-0378">Hydrolase</keyword>
<dbReference type="EMBL" id="QRPK01000001">
    <property type="protein sequence ID" value="RHM15349.1"/>
    <property type="molecule type" value="Genomic_DNA"/>
</dbReference>
<reference evidence="3 4" key="1">
    <citation type="submission" date="2018-08" db="EMBL/GenBank/DDBJ databases">
        <title>A genome reference for cultivated species of the human gut microbiota.</title>
        <authorList>
            <person name="Zou Y."/>
            <person name="Xue W."/>
            <person name="Luo G."/>
        </authorList>
    </citation>
    <scope>NUCLEOTIDE SEQUENCE [LARGE SCALE GENOMIC DNA]</scope>
    <source>
        <strain evidence="3 4">AF35-6BH</strain>
    </source>
</reference>
<dbReference type="GeneID" id="92794157"/>